<accession>A0ACB8SEE9</accession>
<evidence type="ECO:0000313" key="1">
    <source>
        <dbReference type="EMBL" id="KAI0054330.1"/>
    </source>
</evidence>
<sequence>MGQPSAKPQVHQNNRGRFSSAKDSPVPSPEHSETELASHLAEDKEKDDLAIQSDKYDDEWQGIGEPLTWDEHVEQKQEQAARIRAQQQAAQRRRAELILDGRLDKVGGAKDKTGTKRGPYRVGGDSERSARRKRQRMRETICCFFCRAQRYMSIYELGATGIAAEYAVKKYKSHTGVSVMNLYLAS</sequence>
<name>A0ACB8SEE9_9AGAM</name>
<gene>
    <name evidence="1" type="ORF">BV25DRAFT_1955412</name>
</gene>
<keyword evidence="2" id="KW-1185">Reference proteome</keyword>
<proteinExistence type="predicted"/>
<evidence type="ECO:0000313" key="2">
    <source>
        <dbReference type="Proteomes" id="UP000814140"/>
    </source>
</evidence>
<reference evidence="1" key="2">
    <citation type="journal article" date="2022" name="New Phytol.">
        <title>Evolutionary transition to the ectomycorrhizal habit in the genomes of a hyperdiverse lineage of mushroom-forming fungi.</title>
        <authorList>
            <person name="Looney B."/>
            <person name="Miyauchi S."/>
            <person name="Morin E."/>
            <person name="Drula E."/>
            <person name="Courty P.E."/>
            <person name="Kohler A."/>
            <person name="Kuo A."/>
            <person name="LaButti K."/>
            <person name="Pangilinan J."/>
            <person name="Lipzen A."/>
            <person name="Riley R."/>
            <person name="Andreopoulos W."/>
            <person name="He G."/>
            <person name="Johnson J."/>
            <person name="Nolan M."/>
            <person name="Tritt A."/>
            <person name="Barry K.W."/>
            <person name="Grigoriev I.V."/>
            <person name="Nagy L.G."/>
            <person name="Hibbett D."/>
            <person name="Henrissat B."/>
            <person name="Matheny P.B."/>
            <person name="Labbe J."/>
            <person name="Martin F.M."/>
        </authorList>
    </citation>
    <scope>NUCLEOTIDE SEQUENCE</scope>
    <source>
        <strain evidence="1">HHB10654</strain>
    </source>
</reference>
<dbReference type="EMBL" id="MU277508">
    <property type="protein sequence ID" value="KAI0054330.1"/>
    <property type="molecule type" value="Genomic_DNA"/>
</dbReference>
<dbReference type="Proteomes" id="UP000814140">
    <property type="component" value="Unassembled WGS sequence"/>
</dbReference>
<reference evidence="1" key="1">
    <citation type="submission" date="2021-03" db="EMBL/GenBank/DDBJ databases">
        <authorList>
            <consortium name="DOE Joint Genome Institute"/>
            <person name="Ahrendt S."/>
            <person name="Looney B.P."/>
            <person name="Miyauchi S."/>
            <person name="Morin E."/>
            <person name="Drula E."/>
            <person name="Courty P.E."/>
            <person name="Chicoki N."/>
            <person name="Fauchery L."/>
            <person name="Kohler A."/>
            <person name="Kuo A."/>
            <person name="Labutti K."/>
            <person name="Pangilinan J."/>
            <person name="Lipzen A."/>
            <person name="Riley R."/>
            <person name="Andreopoulos W."/>
            <person name="He G."/>
            <person name="Johnson J."/>
            <person name="Barry K.W."/>
            <person name="Grigoriev I.V."/>
            <person name="Nagy L."/>
            <person name="Hibbett D."/>
            <person name="Henrissat B."/>
            <person name="Matheny P.B."/>
            <person name="Labbe J."/>
            <person name="Martin F."/>
        </authorList>
    </citation>
    <scope>NUCLEOTIDE SEQUENCE</scope>
    <source>
        <strain evidence="1">HHB10654</strain>
    </source>
</reference>
<comment type="caution">
    <text evidence="1">The sequence shown here is derived from an EMBL/GenBank/DDBJ whole genome shotgun (WGS) entry which is preliminary data.</text>
</comment>
<protein>
    <submittedName>
        <fullName evidence="1">Uncharacterized protein</fullName>
    </submittedName>
</protein>
<organism evidence="1 2">
    <name type="scientific">Artomyces pyxidatus</name>
    <dbReference type="NCBI Taxonomy" id="48021"/>
    <lineage>
        <taxon>Eukaryota</taxon>
        <taxon>Fungi</taxon>
        <taxon>Dikarya</taxon>
        <taxon>Basidiomycota</taxon>
        <taxon>Agaricomycotina</taxon>
        <taxon>Agaricomycetes</taxon>
        <taxon>Russulales</taxon>
        <taxon>Auriscalpiaceae</taxon>
        <taxon>Artomyces</taxon>
    </lineage>
</organism>